<evidence type="ECO:0000313" key="1">
    <source>
        <dbReference type="EMBL" id="PIT92498.1"/>
    </source>
</evidence>
<dbReference type="InterPro" id="IPR024078">
    <property type="entry name" value="LmbE-like_dom_sf"/>
</dbReference>
<comment type="caution">
    <text evidence="1">The sequence shown here is derived from an EMBL/GenBank/DDBJ whole genome shotgun (WGS) entry which is preliminary data.</text>
</comment>
<sequence length="43" mass="4797">MTKFLYIFPHPDDESFGPAQAIAKHIEEGDEVHLLTLTKGGGW</sequence>
<dbReference type="AlphaFoldDB" id="A0A2M6WI80"/>
<dbReference type="InterPro" id="IPR003737">
    <property type="entry name" value="GlcNAc_PI_deacetylase-related"/>
</dbReference>
<dbReference type="Pfam" id="PF02585">
    <property type="entry name" value="PIG-L"/>
    <property type="match status" value="1"/>
</dbReference>
<reference evidence="2" key="1">
    <citation type="submission" date="2017-09" db="EMBL/GenBank/DDBJ databases">
        <title>Depth-based differentiation of microbial function through sediment-hosted aquifers and enrichment of novel symbionts in the deep terrestrial subsurface.</title>
        <authorList>
            <person name="Probst A.J."/>
            <person name="Ladd B."/>
            <person name="Jarett J.K."/>
            <person name="Geller-Mcgrath D.E."/>
            <person name="Sieber C.M.K."/>
            <person name="Emerson J.B."/>
            <person name="Anantharaman K."/>
            <person name="Thomas B.C."/>
            <person name="Malmstrom R."/>
            <person name="Stieglmeier M."/>
            <person name="Klingl A."/>
            <person name="Woyke T."/>
            <person name="Ryan C.M."/>
            <person name="Banfield J.F."/>
        </authorList>
    </citation>
    <scope>NUCLEOTIDE SEQUENCE [LARGE SCALE GENOMIC DNA]</scope>
</reference>
<evidence type="ECO:0000313" key="2">
    <source>
        <dbReference type="Proteomes" id="UP000228635"/>
    </source>
</evidence>
<organism evidence="1 2">
    <name type="scientific">Candidatus Harrisonbacteria bacterium CG10_big_fil_rev_8_21_14_0_10_42_17</name>
    <dbReference type="NCBI Taxonomy" id="1974584"/>
    <lineage>
        <taxon>Bacteria</taxon>
        <taxon>Candidatus Harrisoniibacteriota</taxon>
    </lineage>
</organism>
<dbReference type="Gene3D" id="3.40.50.10320">
    <property type="entry name" value="LmbE-like"/>
    <property type="match status" value="1"/>
</dbReference>
<dbReference type="EMBL" id="PFBA01000019">
    <property type="protein sequence ID" value="PIT92498.1"/>
    <property type="molecule type" value="Genomic_DNA"/>
</dbReference>
<proteinExistence type="predicted"/>
<gene>
    <name evidence="1" type="ORF">COU08_02200</name>
</gene>
<protein>
    <recommendedName>
        <fullName evidence="3">PIG-L family deacetylase</fullName>
    </recommendedName>
</protein>
<name>A0A2M6WI80_9BACT</name>
<evidence type="ECO:0008006" key="3">
    <source>
        <dbReference type="Google" id="ProtNLM"/>
    </source>
</evidence>
<dbReference type="Proteomes" id="UP000228635">
    <property type="component" value="Unassembled WGS sequence"/>
</dbReference>
<accession>A0A2M6WI80</accession>
<dbReference type="SUPFAM" id="SSF102588">
    <property type="entry name" value="LmbE-like"/>
    <property type="match status" value="1"/>
</dbReference>